<proteinExistence type="predicted"/>
<evidence type="ECO:0000313" key="1">
    <source>
        <dbReference type="EMBL" id="KAH7855384.1"/>
    </source>
</evidence>
<organism evidence="1 2">
    <name type="scientific">Vaccinium darrowii</name>
    <dbReference type="NCBI Taxonomy" id="229202"/>
    <lineage>
        <taxon>Eukaryota</taxon>
        <taxon>Viridiplantae</taxon>
        <taxon>Streptophyta</taxon>
        <taxon>Embryophyta</taxon>
        <taxon>Tracheophyta</taxon>
        <taxon>Spermatophyta</taxon>
        <taxon>Magnoliopsida</taxon>
        <taxon>eudicotyledons</taxon>
        <taxon>Gunneridae</taxon>
        <taxon>Pentapetalae</taxon>
        <taxon>asterids</taxon>
        <taxon>Ericales</taxon>
        <taxon>Ericaceae</taxon>
        <taxon>Vaccinioideae</taxon>
        <taxon>Vaccinieae</taxon>
        <taxon>Vaccinium</taxon>
    </lineage>
</organism>
<accession>A0ACB7YRF6</accession>
<dbReference type="Proteomes" id="UP000828048">
    <property type="component" value="Chromosome 11"/>
</dbReference>
<comment type="caution">
    <text evidence="1">The sequence shown here is derived from an EMBL/GenBank/DDBJ whole genome shotgun (WGS) entry which is preliminary data.</text>
</comment>
<protein>
    <submittedName>
        <fullName evidence="1">Uncharacterized protein</fullName>
    </submittedName>
</protein>
<gene>
    <name evidence="1" type="ORF">Vadar_024227</name>
</gene>
<dbReference type="EMBL" id="CM037161">
    <property type="protein sequence ID" value="KAH7855384.1"/>
    <property type="molecule type" value="Genomic_DNA"/>
</dbReference>
<sequence>MRTGALTVHQTLTSEAASILKHSLTLARRRGHSQVTPLHVATTLLLSSRASLDLKRACLKSQLPPHHHQYQTTSLPDLHCRALELCFNVALNRLPTTPSPLLHSQQPSLSNALIAALKRAQAHQRRGCIENQQNQQQPLLAIKVELEQLILSILDDPSVSRVMREAGFSSTAVKTNLEDSVFHSVCGGGAGVYSTPSSPSPPEISHGEIGNFWQTHFLNFNPEHNPLFFSPGPQKKLFFKEYSVKEEDIKLVLEVLCGKNKKRNTVIVGDSSSITEAIVESLMVRVERGDVPGELKSAHFIKFQFTSAPLRLMKREEVEQNISDLKRKVDCLTSGGGERVIIYTGDLKWTVETRVVKSDSGGYDPVDHLVAGIGRLVSEYSNLNTRVWLMGTANYETYIKCQMKQPSLEIQWSLQAVSVPSGGLGLSLHATSGHESRLTTFSHIQSQVLETKPTFTGNEELEKLRCCAECSSNYETEASLYKSSCNAKDTDKGSTQLPHWLQSQGTKEPEKDDLVELRRKWNRMCHSQHQGRTIQNNTSSFLLGNQCLSGKNYYNHASSHPWSPNLNSKFPDLNSISFAHSTSKPIPTATPLARFRRQQSCHIEFSFSNGDYQKHPSLEPNLDSLKKTEGKEVKITLALGNSQSVHTDKVVERRSEVCKELQENVPWQSKTIPSIVEALIESKLGKKETWLMIEGNDWIGRRRLARAIAESVLGSADLLFQMNMGEETEGKMRLERALNDRKKLLVLLENVDLADNQFMKFLGHGFETGKFGESDGGESIFILTKGEFGKDPKSVIQMKLEVGEKLPNSDNKRKAGWDLPNKAKSPKTDEKQNEKTTEEFTRQLSSNSLDLNMKAEDEDNENEAKTRDFSPISSDLSRETGSESQNPHGFLELIKNRYIWNWDSASESQVKEMTFSKIRGCFEELSESEGLNCQFDVEERVIEEVLVVFASFVNKQFEKWLKEVFQSSLQKVKIGGEEGRSVRLCLGEGNGESSGFMGSSLPMKIQVSLLCGLRGPL</sequence>
<name>A0ACB7YRF6_9ERIC</name>
<reference evidence="1 2" key="1">
    <citation type="journal article" date="2021" name="Hortic Res">
        <title>High-quality reference genome and annotation aids understanding of berry development for evergreen blueberry (Vaccinium darrowii).</title>
        <authorList>
            <person name="Yu J."/>
            <person name="Hulse-Kemp A.M."/>
            <person name="Babiker E."/>
            <person name="Staton M."/>
        </authorList>
    </citation>
    <scope>NUCLEOTIDE SEQUENCE [LARGE SCALE GENOMIC DNA]</scope>
    <source>
        <strain evidence="2">cv. NJ 8807/NJ 8810</strain>
        <tissue evidence="1">Young leaf</tissue>
    </source>
</reference>
<evidence type="ECO:0000313" key="2">
    <source>
        <dbReference type="Proteomes" id="UP000828048"/>
    </source>
</evidence>
<keyword evidence="2" id="KW-1185">Reference proteome</keyword>